<feature type="domain" description="Major facilitator superfamily (MFS) profile" evidence="7">
    <location>
        <begin position="42"/>
        <end position="434"/>
    </location>
</feature>
<dbReference type="PANTHER" id="PTHR43129:SF1">
    <property type="entry name" value="FOSMIDOMYCIN RESISTANCE PROTEIN"/>
    <property type="match status" value="1"/>
</dbReference>
<dbReference type="Pfam" id="PF07690">
    <property type="entry name" value="MFS_1"/>
    <property type="match status" value="2"/>
</dbReference>
<dbReference type="SUPFAM" id="SSF103473">
    <property type="entry name" value="MFS general substrate transporter"/>
    <property type="match status" value="1"/>
</dbReference>
<evidence type="ECO:0000256" key="4">
    <source>
        <dbReference type="ARBA" id="ARBA00023136"/>
    </source>
</evidence>
<protein>
    <recommendedName>
        <fullName evidence="7">Major facilitator superfamily (MFS) profile domain-containing protein</fullName>
    </recommendedName>
</protein>
<feature type="transmembrane region" description="Helical" evidence="6">
    <location>
        <begin position="380"/>
        <end position="402"/>
    </location>
</feature>
<name>A0A381RUR1_9ZZZZ</name>
<feature type="transmembrane region" description="Helical" evidence="6">
    <location>
        <begin position="346"/>
        <end position="368"/>
    </location>
</feature>
<accession>A0A381RUR1</accession>
<organism evidence="8">
    <name type="scientific">marine metagenome</name>
    <dbReference type="NCBI Taxonomy" id="408172"/>
    <lineage>
        <taxon>unclassified sequences</taxon>
        <taxon>metagenomes</taxon>
        <taxon>ecological metagenomes</taxon>
    </lineage>
</organism>
<reference evidence="8" key="1">
    <citation type="submission" date="2018-05" db="EMBL/GenBank/DDBJ databases">
        <authorList>
            <person name="Lanie J.A."/>
            <person name="Ng W.-L."/>
            <person name="Kazmierczak K.M."/>
            <person name="Andrzejewski T.M."/>
            <person name="Davidsen T.M."/>
            <person name="Wayne K.J."/>
            <person name="Tettelin H."/>
            <person name="Glass J.I."/>
            <person name="Rusch D."/>
            <person name="Podicherti R."/>
            <person name="Tsui H.-C.T."/>
            <person name="Winkler M.E."/>
        </authorList>
    </citation>
    <scope>NUCLEOTIDE SEQUENCE</scope>
</reference>
<feature type="transmembrane region" description="Helical" evidence="6">
    <location>
        <begin position="131"/>
        <end position="156"/>
    </location>
</feature>
<dbReference type="PROSITE" id="PS00216">
    <property type="entry name" value="SUGAR_TRANSPORT_1"/>
    <property type="match status" value="1"/>
</dbReference>
<feature type="region of interest" description="Disordered" evidence="5">
    <location>
        <begin position="1"/>
        <end position="22"/>
    </location>
</feature>
<dbReference type="GO" id="GO:0005886">
    <property type="term" value="C:plasma membrane"/>
    <property type="evidence" value="ECO:0007669"/>
    <property type="project" value="TreeGrafter"/>
</dbReference>
<keyword evidence="3 6" id="KW-1133">Transmembrane helix</keyword>
<dbReference type="GO" id="GO:0022857">
    <property type="term" value="F:transmembrane transporter activity"/>
    <property type="evidence" value="ECO:0007669"/>
    <property type="project" value="InterPro"/>
</dbReference>
<feature type="transmembrane region" description="Helical" evidence="6">
    <location>
        <begin position="107"/>
        <end position="125"/>
    </location>
</feature>
<feature type="transmembrane region" description="Helical" evidence="6">
    <location>
        <begin position="205"/>
        <end position="225"/>
    </location>
</feature>
<dbReference type="InterPro" id="IPR005829">
    <property type="entry name" value="Sugar_transporter_CS"/>
</dbReference>
<feature type="transmembrane region" description="Helical" evidence="6">
    <location>
        <begin position="255"/>
        <end position="280"/>
    </location>
</feature>
<proteinExistence type="predicted"/>
<evidence type="ECO:0000256" key="6">
    <source>
        <dbReference type="SAM" id="Phobius"/>
    </source>
</evidence>
<sequence>MFTVTETTPDPPQSEGNARVNKTKDSVNMHSAGDQKHASLSLMYGLSAGHGIKHFGQGALLVMIPSIRATLGLSDVAVGGMSSAQSISSGIANIPAGILTDMFRKKIAWILFASMMMVGVGYFLIAISPVYWALLVGVVIVGFGTSMWHAPAFGTLAARYPERRGFAMAAHLTGAQIGNTTSPLVIGFLLAGTIGSWVIFGGIEWRWIAAFISVPMVLTALTVISRFKTAGIESKGNVTLADYFRSAGRLISNRGVLGMALLGAMRGAVHTSFQVFLVIYMREELGYSDTFVGLHVALITMAGIISTPIMGNVSDRMGRRPVIAFAMTAMTILIFLFLLFDSGLGMTLLIAVLGLFFFSVMPIINAAAMDMIDKGSEGSGTALMFSGGAVIGSLTPIAAGFINQSNGFQGVVIFAGIIAAAGAILSLVLPMKTQANT</sequence>
<evidence type="ECO:0000259" key="7">
    <source>
        <dbReference type="PROSITE" id="PS50850"/>
    </source>
</evidence>
<feature type="transmembrane region" description="Helical" evidence="6">
    <location>
        <begin position="292"/>
        <end position="310"/>
    </location>
</feature>
<dbReference type="Gene3D" id="1.20.1250.20">
    <property type="entry name" value="MFS general substrate transporter like domains"/>
    <property type="match status" value="2"/>
</dbReference>
<evidence type="ECO:0000313" key="8">
    <source>
        <dbReference type="EMBL" id="SUZ94708.1"/>
    </source>
</evidence>
<feature type="transmembrane region" description="Helical" evidence="6">
    <location>
        <begin position="408"/>
        <end position="429"/>
    </location>
</feature>
<dbReference type="InterPro" id="IPR011701">
    <property type="entry name" value="MFS"/>
</dbReference>
<evidence type="ECO:0000256" key="1">
    <source>
        <dbReference type="ARBA" id="ARBA00004141"/>
    </source>
</evidence>
<feature type="transmembrane region" description="Helical" evidence="6">
    <location>
        <begin position="177"/>
        <end position="199"/>
    </location>
</feature>
<dbReference type="AlphaFoldDB" id="A0A381RUR1"/>
<dbReference type="InterPro" id="IPR036259">
    <property type="entry name" value="MFS_trans_sf"/>
</dbReference>
<dbReference type="PANTHER" id="PTHR43129">
    <property type="entry name" value="FOSMIDOMYCIN RESISTANCE PROTEIN"/>
    <property type="match status" value="1"/>
</dbReference>
<evidence type="ECO:0000256" key="3">
    <source>
        <dbReference type="ARBA" id="ARBA00022989"/>
    </source>
</evidence>
<keyword evidence="2 6" id="KW-0812">Transmembrane</keyword>
<keyword evidence="4 6" id="KW-0472">Membrane</keyword>
<feature type="transmembrane region" description="Helical" evidence="6">
    <location>
        <begin position="322"/>
        <end position="340"/>
    </location>
</feature>
<gene>
    <name evidence="8" type="ORF">METZ01_LOCUS47562</name>
</gene>
<evidence type="ECO:0000256" key="2">
    <source>
        <dbReference type="ARBA" id="ARBA00022692"/>
    </source>
</evidence>
<comment type="subcellular location">
    <subcellularLocation>
        <location evidence="1">Membrane</location>
        <topology evidence="1">Multi-pass membrane protein</topology>
    </subcellularLocation>
</comment>
<dbReference type="PROSITE" id="PS50850">
    <property type="entry name" value="MFS"/>
    <property type="match status" value="1"/>
</dbReference>
<dbReference type="EMBL" id="UINC01002259">
    <property type="protein sequence ID" value="SUZ94708.1"/>
    <property type="molecule type" value="Genomic_DNA"/>
</dbReference>
<evidence type="ECO:0000256" key="5">
    <source>
        <dbReference type="SAM" id="MobiDB-lite"/>
    </source>
</evidence>
<dbReference type="InterPro" id="IPR020846">
    <property type="entry name" value="MFS_dom"/>
</dbReference>